<protein>
    <submittedName>
        <fullName evidence="8">[formate-C-acetyltransferase]-activating enzyme NrdG</fullName>
        <ecNumber evidence="8">1.97.1.4</ecNumber>
    </submittedName>
</protein>
<evidence type="ECO:0000313" key="8">
    <source>
        <dbReference type="EMBL" id="EMS78363.1"/>
    </source>
</evidence>
<dbReference type="GO" id="GO:0046872">
    <property type="term" value="F:metal ion binding"/>
    <property type="evidence" value="ECO:0007669"/>
    <property type="project" value="UniProtKB-KW"/>
</dbReference>
<keyword evidence="3" id="KW-0949">S-adenosyl-L-methionine</keyword>
<evidence type="ECO:0000256" key="1">
    <source>
        <dbReference type="ARBA" id="ARBA00001966"/>
    </source>
</evidence>
<dbReference type="PANTHER" id="PTHR30352:SF13">
    <property type="entry name" value="GLYCYL-RADICAL ENZYME ACTIVATING ENZYME YJJW-RELATED"/>
    <property type="match status" value="1"/>
</dbReference>
<dbReference type="AlphaFoldDB" id="S0FTE3"/>
<dbReference type="NCBIfam" id="TIGR02495">
    <property type="entry name" value="NrdG2"/>
    <property type="match status" value="1"/>
</dbReference>
<dbReference type="InterPro" id="IPR034457">
    <property type="entry name" value="Organic_radical-activating"/>
</dbReference>
<dbReference type="EC" id="1.97.1.4" evidence="8"/>
<sequence>MHIGGFQKNSLIDFPGTISCVVFTMGCNFICPYCHNPELAAGPANGTGRLDTTDIFSFLTARKGLVDGVVITGGEPCLQKNLMDFIQQIKQMGLAVKLDTNGSRPAVLSRLLDRSLVDYVAMDIKTGADKYPDIMKPSADMDSVSQSMGLIMDFAPAYEFRTTCVRPFINAQIMEQIAGQIKGAKKYVLQKCVRHVPMMDPQFSQNPDHFFSDREILELKSIVEGAVQEVQVR</sequence>
<accession>S0FTE3</accession>
<evidence type="ECO:0000256" key="3">
    <source>
        <dbReference type="ARBA" id="ARBA00022691"/>
    </source>
</evidence>
<organism evidence="8 9">
    <name type="scientific">Desulfotignum phosphitoxidans DSM 13687</name>
    <dbReference type="NCBI Taxonomy" id="1286635"/>
    <lineage>
        <taxon>Bacteria</taxon>
        <taxon>Pseudomonadati</taxon>
        <taxon>Thermodesulfobacteriota</taxon>
        <taxon>Desulfobacteria</taxon>
        <taxon>Desulfobacterales</taxon>
        <taxon>Desulfobacteraceae</taxon>
        <taxon>Desulfotignum</taxon>
    </lineage>
</organism>
<dbReference type="GO" id="GO:0051539">
    <property type="term" value="F:4 iron, 4 sulfur cluster binding"/>
    <property type="evidence" value="ECO:0007669"/>
    <property type="project" value="UniProtKB-KW"/>
</dbReference>
<evidence type="ECO:0000313" key="9">
    <source>
        <dbReference type="Proteomes" id="UP000014216"/>
    </source>
</evidence>
<dbReference type="InterPro" id="IPR013785">
    <property type="entry name" value="Aldolase_TIM"/>
</dbReference>
<dbReference type="GO" id="GO:0043365">
    <property type="term" value="F:[formate-C-acetyltransferase]-activating enzyme activity"/>
    <property type="evidence" value="ECO:0007669"/>
    <property type="project" value="UniProtKB-EC"/>
</dbReference>
<dbReference type="CDD" id="cd01335">
    <property type="entry name" value="Radical_SAM"/>
    <property type="match status" value="1"/>
</dbReference>
<evidence type="ECO:0000256" key="2">
    <source>
        <dbReference type="ARBA" id="ARBA00022485"/>
    </source>
</evidence>
<feature type="domain" description="Radical SAM core" evidence="7">
    <location>
        <begin position="13"/>
        <end position="233"/>
    </location>
</feature>
<name>S0FTE3_9BACT</name>
<dbReference type="OrthoDB" id="9782387at2"/>
<keyword evidence="5" id="KW-0408">Iron</keyword>
<dbReference type="InterPro" id="IPR007197">
    <property type="entry name" value="rSAM"/>
</dbReference>
<keyword evidence="6" id="KW-0411">Iron-sulfur</keyword>
<keyword evidence="4" id="KW-0479">Metal-binding</keyword>
<keyword evidence="2" id="KW-0004">4Fe-4S</keyword>
<evidence type="ECO:0000256" key="5">
    <source>
        <dbReference type="ARBA" id="ARBA00023004"/>
    </source>
</evidence>
<keyword evidence="9" id="KW-1185">Reference proteome</keyword>
<dbReference type="PANTHER" id="PTHR30352">
    <property type="entry name" value="PYRUVATE FORMATE-LYASE-ACTIVATING ENZYME"/>
    <property type="match status" value="1"/>
</dbReference>
<proteinExistence type="predicted"/>
<dbReference type="SFLD" id="SFLDG01094">
    <property type="entry name" value="Uncharacterised_Radical_SAM_Su"/>
    <property type="match status" value="1"/>
</dbReference>
<evidence type="ECO:0000259" key="7">
    <source>
        <dbReference type="PROSITE" id="PS51918"/>
    </source>
</evidence>
<dbReference type="InterPro" id="IPR012840">
    <property type="entry name" value="NrdG2"/>
</dbReference>
<dbReference type="PROSITE" id="PS51918">
    <property type="entry name" value="RADICAL_SAM"/>
    <property type="match status" value="1"/>
</dbReference>
<dbReference type="RefSeq" id="WP_006967361.1">
    <property type="nucleotide sequence ID" value="NZ_APJX01000008.1"/>
</dbReference>
<dbReference type="SFLD" id="SFLDS00029">
    <property type="entry name" value="Radical_SAM"/>
    <property type="match status" value="1"/>
</dbReference>
<evidence type="ECO:0000256" key="4">
    <source>
        <dbReference type="ARBA" id="ARBA00022723"/>
    </source>
</evidence>
<gene>
    <name evidence="8" type="primary">nrdG</name>
    <name evidence="8" type="ORF">Dpo_8c00300</name>
</gene>
<dbReference type="EMBL" id="APJX01000008">
    <property type="protein sequence ID" value="EMS78363.1"/>
    <property type="molecule type" value="Genomic_DNA"/>
</dbReference>
<reference evidence="8 9" key="1">
    <citation type="journal article" date="2013" name="Genome Announc.">
        <title>Draft Genome Sequence of Desulfotignum phosphitoxidans DSM 13687 Strain FiPS-3.</title>
        <authorList>
            <person name="Poehlein A."/>
            <person name="Daniel R."/>
            <person name="Simeonova D.D."/>
        </authorList>
    </citation>
    <scope>NUCLEOTIDE SEQUENCE [LARGE SCALE GENOMIC DNA]</scope>
    <source>
        <strain evidence="8 9">DSM 13687</strain>
    </source>
</reference>
<keyword evidence="8" id="KW-0808">Transferase</keyword>
<dbReference type="GO" id="GO:0016740">
    <property type="term" value="F:transferase activity"/>
    <property type="evidence" value="ECO:0007669"/>
    <property type="project" value="UniProtKB-KW"/>
</dbReference>
<dbReference type="InterPro" id="IPR058240">
    <property type="entry name" value="rSAM_sf"/>
</dbReference>
<dbReference type="PATRIC" id="fig|1286635.3.peg.3490"/>
<dbReference type="Pfam" id="PF04055">
    <property type="entry name" value="Radical_SAM"/>
    <property type="match status" value="1"/>
</dbReference>
<dbReference type="SUPFAM" id="SSF102114">
    <property type="entry name" value="Radical SAM enzymes"/>
    <property type="match status" value="1"/>
</dbReference>
<comment type="caution">
    <text evidence="8">The sequence shown here is derived from an EMBL/GenBank/DDBJ whole genome shotgun (WGS) entry which is preliminary data.</text>
</comment>
<comment type="cofactor">
    <cofactor evidence="1">
        <name>[4Fe-4S] cluster</name>
        <dbReference type="ChEBI" id="CHEBI:49883"/>
    </cofactor>
</comment>
<evidence type="ECO:0000256" key="6">
    <source>
        <dbReference type="ARBA" id="ARBA00023014"/>
    </source>
</evidence>
<dbReference type="Proteomes" id="UP000014216">
    <property type="component" value="Unassembled WGS sequence"/>
</dbReference>
<dbReference type="Gene3D" id="3.20.20.70">
    <property type="entry name" value="Aldolase class I"/>
    <property type="match status" value="1"/>
</dbReference>
<keyword evidence="8" id="KW-0560">Oxidoreductase</keyword>